<dbReference type="EC" id="4.2.2.29" evidence="7"/>
<keyword evidence="4 7" id="KW-0472">Membrane</keyword>
<gene>
    <name evidence="7" type="primary">mltG</name>
    <name evidence="8" type="ORF">HNR32_001125</name>
</gene>
<sequence length="345" mass="39671">MKFIRYIKNNTIGGILLKYITGIAVLFIMAVIIGFHYPSGQTDNANNKQIVIEIKSGMQTAQIAALLKDKDVIDHDFYFRLLAKIKGLDKQLKVGSYILQKDMSDSAVMELLIKGPTLNTIKVTIPEGYTVEKIADVLSKDNIVDRNEFLRLAKSYTPYEYMKNNDPNVKYKVEGYLFPDTYEFLINSSPKQIMDIMLNEFNKKYDEELRKRAKDKNLSAHELVVLASLVEAEARYENDRPIIAQVFFNRLKINMPLQSDTTIQYAMKERKEELMIKDTKIDSPYNTYMHYGLPPGAVGNPGMASIKAVLYPQNNDYLYFVADSTGHNHYSRTYQEHLRIIDSIK</sequence>
<evidence type="ECO:0000256" key="4">
    <source>
        <dbReference type="ARBA" id="ARBA00023136"/>
    </source>
</evidence>
<feature type="site" description="Important for catalytic activity" evidence="7">
    <location>
        <position position="233"/>
    </location>
</feature>
<accession>A0A840UE39</accession>
<dbReference type="GO" id="GO:0071555">
    <property type="term" value="P:cell wall organization"/>
    <property type="evidence" value="ECO:0007669"/>
    <property type="project" value="UniProtKB-KW"/>
</dbReference>
<comment type="subcellular location">
    <subcellularLocation>
        <location evidence="7">Cell membrane</location>
        <topology evidence="7">Single-pass membrane protein</topology>
    </subcellularLocation>
</comment>
<evidence type="ECO:0000313" key="9">
    <source>
        <dbReference type="Proteomes" id="UP000559117"/>
    </source>
</evidence>
<dbReference type="EMBL" id="JACHFH010000011">
    <property type="protein sequence ID" value="MBB5335981.1"/>
    <property type="molecule type" value="Genomic_DNA"/>
</dbReference>
<dbReference type="Gene3D" id="3.30.1490.480">
    <property type="entry name" value="Endolytic murein transglycosylase"/>
    <property type="match status" value="2"/>
</dbReference>
<feature type="transmembrane region" description="Helical" evidence="7">
    <location>
        <begin position="12"/>
        <end position="37"/>
    </location>
</feature>
<dbReference type="PANTHER" id="PTHR30518">
    <property type="entry name" value="ENDOLYTIC MUREIN TRANSGLYCOSYLASE"/>
    <property type="match status" value="1"/>
</dbReference>
<evidence type="ECO:0000256" key="6">
    <source>
        <dbReference type="ARBA" id="ARBA00023316"/>
    </source>
</evidence>
<dbReference type="HAMAP" id="MF_02065">
    <property type="entry name" value="MltG"/>
    <property type="match status" value="1"/>
</dbReference>
<keyword evidence="2 7" id="KW-0812">Transmembrane</keyword>
<comment type="similarity">
    <text evidence="7">Belongs to the transglycosylase MltG family.</text>
</comment>
<dbReference type="GO" id="GO:0009252">
    <property type="term" value="P:peptidoglycan biosynthetic process"/>
    <property type="evidence" value="ECO:0007669"/>
    <property type="project" value="UniProtKB-UniRule"/>
</dbReference>
<organism evidence="8 9">
    <name type="scientific">Pectinatus brassicae</name>
    <dbReference type="NCBI Taxonomy" id="862415"/>
    <lineage>
        <taxon>Bacteria</taxon>
        <taxon>Bacillati</taxon>
        <taxon>Bacillota</taxon>
        <taxon>Negativicutes</taxon>
        <taxon>Selenomonadales</taxon>
        <taxon>Selenomonadaceae</taxon>
        <taxon>Pectinatus</taxon>
    </lineage>
</organism>
<evidence type="ECO:0000256" key="1">
    <source>
        <dbReference type="ARBA" id="ARBA00022475"/>
    </source>
</evidence>
<dbReference type="GO" id="GO:0008932">
    <property type="term" value="F:lytic endotransglycosylase activity"/>
    <property type="evidence" value="ECO:0007669"/>
    <property type="project" value="UniProtKB-UniRule"/>
</dbReference>
<proteinExistence type="inferred from homology"/>
<comment type="catalytic activity">
    <reaction evidence="7">
        <text>a peptidoglycan chain = a peptidoglycan chain with N-acetyl-1,6-anhydromuramyl-[peptide] at the reducing end + a peptidoglycan chain with N-acetylglucosamine at the non-reducing end.</text>
        <dbReference type="EC" id="4.2.2.29"/>
    </reaction>
</comment>
<dbReference type="InterPro" id="IPR003770">
    <property type="entry name" value="MLTG-like"/>
</dbReference>
<dbReference type="Gene3D" id="3.30.160.60">
    <property type="entry name" value="Classic Zinc Finger"/>
    <property type="match status" value="1"/>
</dbReference>
<comment type="function">
    <text evidence="7">Functions as a peptidoglycan terminase that cleaves nascent peptidoglycan strands endolytically to terminate their elongation.</text>
</comment>
<dbReference type="Proteomes" id="UP000559117">
    <property type="component" value="Unassembled WGS sequence"/>
</dbReference>
<evidence type="ECO:0000256" key="3">
    <source>
        <dbReference type="ARBA" id="ARBA00022989"/>
    </source>
</evidence>
<keyword evidence="6 7" id="KW-0961">Cell wall biogenesis/degradation</keyword>
<keyword evidence="5 7" id="KW-0456">Lyase</keyword>
<evidence type="ECO:0000256" key="5">
    <source>
        <dbReference type="ARBA" id="ARBA00023239"/>
    </source>
</evidence>
<dbReference type="PANTHER" id="PTHR30518:SF2">
    <property type="entry name" value="ENDOLYTIC MUREIN TRANSGLYCOSYLASE"/>
    <property type="match status" value="1"/>
</dbReference>
<dbReference type="NCBIfam" id="TIGR00247">
    <property type="entry name" value="endolytic transglycosylase MltG"/>
    <property type="match status" value="1"/>
</dbReference>
<name>A0A840UE39_9FIRM</name>
<dbReference type="Pfam" id="PF02618">
    <property type="entry name" value="YceG"/>
    <property type="match status" value="1"/>
</dbReference>
<protein>
    <recommendedName>
        <fullName evidence="7">Endolytic murein transglycosylase</fullName>
        <ecNumber evidence="7">4.2.2.29</ecNumber>
    </recommendedName>
    <alternativeName>
        <fullName evidence="7">Peptidoglycan lytic transglycosylase</fullName>
    </alternativeName>
    <alternativeName>
        <fullName evidence="7">Peptidoglycan polymerization terminase</fullName>
    </alternativeName>
</protein>
<dbReference type="GO" id="GO:0005886">
    <property type="term" value="C:plasma membrane"/>
    <property type="evidence" value="ECO:0007669"/>
    <property type="project" value="UniProtKB-SubCell"/>
</dbReference>
<keyword evidence="3 7" id="KW-1133">Transmembrane helix</keyword>
<evidence type="ECO:0000256" key="7">
    <source>
        <dbReference type="HAMAP-Rule" id="MF_02065"/>
    </source>
</evidence>
<keyword evidence="9" id="KW-1185">Reference proteome</keyword>
<dbReference type="AlphaFoldDB" id="A0A840UE39"/>
<keyword evidence="1 7" id="KW-1003">Cell membrane</keyword>
<reference evidence="8 9" key="1">
    <citation type="submission" date="2020-08" db="EMBL/GenBank/DDBJ databases">
        <title>Genomic Encyclopedia of Type Strains, Phase IV (KMG-IV): sequencing the most valuable type-strain genomes for metagenomic binning, comparative biology and taxonomic classification.</title>
        <authorList>
            <person name="Goeker M."/>
        </authorList>
    </citation>
    <scope>NUCLEOTIDE SEQUENCE [LARGE SCALE GENOMIC DNA]</scope>
    <source>
        <strain evidence="8 9">DSM 24661</strain>
    </source>
</reference>
<evidence type="ECO:0000256" key="2">
    <source>
        <dbReference type="ARBA" id="ARBA00022692"/>
    </source>
</evidence>
<evidence type="ECO:0000313" key="8">
    <source>
        <dbReference type="EMBL" id="MBB5335981.1"/>
    </source>
</evidence>
<dbReference type="RefSeq" id="WP_183860502.1">
    <property type="nucleotide sequence ID" value="NZ_JACHFH010000011.1"/>
</dbReference>
<dbReference type="CDD" id="cd08010">
    <property type="entry name" value="MltG_like"/>
    <property type="match status" value="1"/>
</dbReference>
<comment type="caution">
    <text evidence="8">The sequence shown here is derived from an EMBL/GenBank/DDBJ whole genome shotgun (WGS) entry which is preliminary data.</text>
</comment>